<feature type="compositionally biased region" description="Low complexity" evidence="1">
    <location>
        <begin position="70"/>
        <end position="84"/>
    </location>
</feature>
<feature type="compositionally biased region" description="Polar residues" evidence="1">
    <location>
        <begin position="1"/>
        <end position="14"/>
    </location>
</feature>
<proteinExistence type="predicted"/>
<keyword evidence="3" id="KW-1185">Reference proteome</keyword>
<dbReference type="Proteomes" id="UP000004263">
    <property type="component" value="Unassembled WGS sequence"/>
</dbReference>
<reference evidence="2 3" key="1">
    <citation type="submission" date="2006-03" db="EMBL/GenBank/DDBJ databases">
        <authorList>
            <person name="Pinhassi J."/>
            <person name="Pedros-Alio C."/>
            <person name="Ferriera S."/>
            <person name="Johnson J."/>
            <person name="Kravitz S."/>
            <person name="Halpern A."/>
            <person name="Remington K."/>
            <person name="Beeson K."/>
            <person name="Tran B."/>
            <person name="Rogers Y.-H."/>
            <person name="Friedman R."/>
            <person name="Venter J.C."/>
        </authorList>
    </citation>
    <scope>NUCLEOTIDE SEQUENCE [LARGE SCALE GENOMIC DNA]</scope>
    <source>
        <strain evidence="2 3">RED65</strain>
    </source>
</reference>
<evidence type="ECO:0008006" key="4">
    <source>
        <dbReference type="Google" id="ProtNLM"/>
    </source>
</evidence>
<dbReference type="OrthoDB" id="5762464at2"/>
<dbReference type="AlphaFoldDB" id="Q1N1Q7"/>
<dbReference type="HOGENOM" id="CLU_445284_0_0_6"/>
<organism evidence="2 3">
    <name type="scientific">Bermanella marisrubri</name>
    <dbReference type="NCBI Taxonomy" id="207949"/>
    <lineage>
        <taxon>Bacteria</taxon>
        <taxon>Pseudomonadati</taxon>
        <taxon>Pseudomonadota</taxon>
        <taxon>Gammaproteobacteria</taxon>
        <taxon>Oceanospirillales</taxon>
        <taxon>Oceanospirillaceae</taxon>
        <taxon>Bermanella</taxon>
    </lineage>
</organism>
<evidence type="ECO:0000256" key="1">
    <source>
        <dbReference type="SAM" id="MobiDB-lite"/>
    </source>
</evidence>
<feature type="region of interest" description="Disordered" evidence="1">
    <location>
        <begin position="70"/>
        <end position="91"/>
    </location>
</feature>
<dbReference type="RefSeq" id="WP_007016320.1">
    <property type="nucleotide sequence ID" value="NZ_AAQH01000009.1"/>
</dbReference>
<feature type="compositionally biased region" description="Low complexity" evidence="1">
    <location>
        <begin position="303"/>
        <end position="321"/>
    </location>
</feature>
<name>Q1N1Q7_9GAMM</name>
<comment type="caution">
    <text evidence="2">The sequence shown here is derived from an EMBL/GenBank/DDBJ whole genome shotgun (WGS) entry which is preliminary data.</text>
</comment>
<feature type="region of interest" description="Disordered" evidence="1">
    <location>
        <begin position="252"/>
        <end position="273"/>
    </location>
</feature>
<feature type="compositionally biased region" description="Polar residues" evidence="1">
    <location>
        <begin position="23"/>
        <end position="39"/>
    </location>
</feature>
<gene>
    <name evidence="2" type="ORF">RED65_04340</name>
</gene>
<dbReference type="STRING" id="207949.RED65_04340"/>
<evidence type="ECO:0000313" key="2">
    <source>
        <dbReference type="EMBL" id="EAT12224.1"/>
    </source>
</evidence>
<accession>Q1N1Q7</accession>
<protein>
    <recommendedName>
        <fullName evidence="4">Flagellar hook-length control protein-like C-terminal domain-containing protein</fullName>
    </recommendedName>
</protein>
<dbReference type="EMBL" id="AAQH01000009">
    <property type="protein sequence ID" value="EAT12224.1"/>
    <property type="molecule type" value="Genomic_DNA"/>
</dbReference>
<feature type="region of interest" description="Disordered" evidence="1">
    <location>
        <begin position="1"/>
        <end position="39"/>
    </location>
</feature>
<sequence>MKLNPPQNGQSSPDASGIGKAANQKTAQKPSANANSSVLQRSAVGSEALSGLKNTTAQVVKSQALTPENAQQQLSNLSKQLSAQDSDQPMQQQTRYLLSQLQNGSAANQAQSKVYITQLNTQNTLFSVLTNKAYAAGSSVQITQDSSGQWQLQSSKPALQLEKWLSQFRAGSVANLTPLKLDKGQLPLPLLAQSSMGNPASPQNLTALDSLLNSQQFQSLSLEQKTQQLMQGMKNSGHTLEKQLLQWASNQLGQGSQGRSGNANNADGNVSAPNLQRGLKHVQKQMQLWMQQAQHVLKPINGQSTPSSQPTSQSPDSSSSTMTGVQTALASKTVSQSISNKNGLTSVKNEVLNSLIKIMKQDSKGQLLQHQTALIQNLRQVIQQQPQLFNASVVPNWSQNNHETGRLNPVDWISILATPKTTSHAQINWPPNLSVQQQLQNTAQIMLAQLPDKASEEQALLRQLLNTAQNVNKVQQDQIQSRVFQTNSDNTFIQMNLPYVHQNTLHWCEVDIREHEQETQQDSTAERGWHLVLRFEQSSQKSFAIEANVLNSKVDITLWSAHKDRLKVLQNQIAVLRDKLSSAGFQVQQLQTKHGEPAKKELTISQSLVDVRT</sequence>
<feature type="region of interest" description="Disordered" evidence="1">
    <location>
        <begin position="300"/>
        <end position="328"/>
    </location>
</feature>
<evidence type="ECO:0000313" key="3">
    <source>
        <dbReference type="Proteomes" id="UP000004263"/>
    </source>
</evidence>